<gene>
    <name evidence="1" type="ORF">PBC4_031</name>
</gene>
<proteinExistence type="predicted"/>
<dbReference type="Proteomes" id="UP000224963">
    <property type="component" value="Segment"/>
</dbReference>
<keyword evidence="2" id="KW-1185">Reference proteome</keyword>
<accession>A0A1D6X883</accession>
<reference evidence="1 2" key="1">
    <citation type="journal article" date="2016" name="FEMS Microbiol. Lett.">
        <title>Characterization of LysPBC4, a novel Bacillus cereus-specific endolysin of bacteriophage PBC4.</title>
        <authorList>
            <person name="Na H."/>
            <person name="Kong M."/>
            <person name="Ryu S."/>
        </authorList>
    </citation>
    <scope>NUCLEOTIDE SEQUENCE [LARGE SCALE GENOMIC DNA]</scope>
</reference>
<evidence type="ECO:0000313" key="2">
    <source>
        <dbReference type="Proteomes" id="UP000224963"/>
    </source>
</evidence>
<organism evidence="1 2">
    <name type="scientific">Bacillus phage PBC4</name>
    <dbReference type="NCBI Taxonomy" id="1675028"/>
    <lineage>
        <taxon>Viruses</taxon>
        <taxon>Duplodnaviria</taxon>
        <taxon>Heunggongvirae</taxon>
        <taxon>Uroviricota</taxon>
        <taxon>Caudoviricetes</taxon>
        <taxon>Sejongvirinae</taxon>
        <taxon>Yihwangvirus</taxon>
        <taxon>Yihwangvirus PBC4</taxon>
    </lineage>
</organism>
<sequence length="87" mass="9847">MENKVLENRVDVTYKVKVGEHFVRTFKLAGAELDKLHDYNLGEERFASLIGSLDNAKTLAKLLNGSIIEITTTKITVRNEKEVKIND</sequence>
<dbReference type="EMBL" id="KT070866">
    <property type="protein sequence ID" value="AKQ08223.1"/>
    <property type="molecule type" value="Genomic_DNA"/>
</dbReference>
<name>A0A1D6X883_9CAUD</name>
<protein>
    <submittedName>
        <fullName evidence="1">Uncharacterized protein</fullName>
    </submittedName>
</protein>
<evidence type="ECO:0000313" key="1">
    <source>
        <dbReference type="EMBL" id="AKQ08223.1"/>
    </source>
</evidence>